<dbReference type="GO" id="GO:0005634">
    <property type="term" value="C:nucleus"/>
    <property type="evidence" value="ECO:0007669"/>
    <property type="project" value="InterPro"/>
</dbReference>
<evidence type="ECO:0008006" key="6">
    <source>
        <dbReference type="Google" id="ProtNLM"/>
    </source>
</evidence>
<dbReference type="Pfam" id="PF23726">
    <property type="entry name" value="Beta-prop_RSE1_2nd"/>
    <property type="match status" value="1"/>
</dbReference>
<proteinExistence type="predicted"/>
<dbReference type="EMBL" id="CP045894">
    <property type="protein sequence ID" value="QQP55140.1"/>
    <property type="molecule type" value="Genomic_DNA"/>
</dbReference>
<evidence type="ECO:0000259" key="1">
    <source>
        <dbReference type="Pfam" id="PF03178"/>
    </source>
</evidence>
<dbReference type="Pfam" id="PF03178">
    <property type="entry name" value="CPSF_A"/>
    <property type="match status" value="1"/>
</dbReference>
<dbReference type="OrthoDB" id="433457at2759"/>
<dbReference type="InterPro" id="IPR050358">
    <property type="entry name" value="RSE1/DDB1/CFT1"/>
</dbReference>
<dbReference type="InterPro" id="IPR036322">
    <property type="entry name" value="WD40_repeat_dom_sf"/>
</dbReference>
<dbReference type="InterPro" id="IPR004871">
    <property type="entry name" value="RSE1/DDB1/CPSF1_C"/>
</dbReference>
<gene>
    <name evidence="3" type="ORF">FKW44_008236</name>
    <name evidence="4" type="ORF">FKW44_008242</name>
</gene>
<feature type="domain" description="RSE1/DDB1/CPSF1 second beta-propeller" evidence="2">
    <location>
        <begin position="4"/>
        <end position="111"/>
    </location>
</feature>
<evidence type="ECO:0000313" key="4">
    <source>
        <dbReference type="EMBL" id="QQP55146.1"/>
    </source>
</evidence>
<dbReference type="Gene3D" id="2.130.10.10">
    <property type="entry name" value="YVTN repeat-like/Quinoprotein amine dehydrogenase"/>
    <property type="match status" value="1"/>
</dbReference>
<accession>A0A7T8QU38</accession>
<organism evidence="4 5">
    <name type="scientific">Caligus rogercresseyi</name>
    <name type="common">Sea louse</name>
    <dbReference type="NCBI Taxonomy" id="217165"/>
    <lineage>
        <taxon>Eukaryota</taxon>
        <taxon>Metazoa</taxon>
        <taxon>Ecdysozoa</taxon>
        <taxon>Arthropoda</taxon>
        <taxon>Crustacea</taxon>
        <taxon>Multicrustacea</taxon>
        <taxon>Hexanauplia</taxon>
        <taxon>Copepoda</taxon>
        <taxon>Siphonostomatoida</taxon>
        <taxon>Caligidae</taxon>
        <taxon>Caligus</taxon>
    </lineage>
</organism>
<evidence type="ECO:0000259" key="2">
    <source>
        <dbReference type="Pfam" id="PF23726"/>
    </source>
</evidence>
<dbReference type="EMBL" id="CP045894">
    <property type="protein sequence ID" value="QQP55146.1"/>
    <property type="molecule type" value="Genomic_DNA"/>
</dbReference>
<reference evidence="4" key="2">
    <citation type="journal article" name="Sci. Data">
        <title>Chromosome-scale genome assembly of the sea louse Caligus rogercresseyi by SMRT sequencing and Hi-C analysis.</title>
        <authorList>
            <person name="Gallardo-Escarate C."/>
            <person name="Valenzuela-Munoz V."/>
            <person name="Nunez-Acuna G."/>
            <person name="Valenzuela-Miranda D."/>
            <person name="Goncalves A.T."/>
            <person name="Escobar-Sepulveda H."/>
            <person name="Liachko I."/>
            <person name="Nelson B."/>
            <person name="Roberts S."/>
            <person name="Warren W."/>
        </authorList>
    </citation>
    <scope>NUCLEOTIDE SEQUENCE</scope>
    <source>
        <tissue evidence="4">Whole tissue</tissue>
    </source>
</reference>
<dbReference type="InterPro" id="IPR058543">
    <property type="entry name" value="Beta-prop_RSE1/DDB1/CPSF1_2nd"/>
</dbReference>
<dbReference type="InterPro" id="IPR015943">
    <property type="entry name" value="WD40/YVTN_repeat-like_dom_sf"/>
</dbReference>
<dbReference type="GO" id="GO:0016567">
    <property type="term" value="P:protein ubiquitination"/>
    <property type="evidence" value="ECO:0007669"/>
    <property type="project" value="UniProtKB-UniPathway"/>
</dbReference>
<name>A0A7T8QU38_CALRO</name>
<dbReference type="SUPFAM" id="SSF50978">
    <property type="entry name" value="WD40 repeat-like"/>
    <property type="match status" value="1"/>
</dbReference>
<dbReference type="Proteomes" id="UP000595437">
    <property type="component" value="Chromosome 5"/>
</dbReference>
<dbReference type="UniPathway" id="UPA00143"/>
<feature type="domain" description="RSE1/DDB1/CPSF1 C-terminal" evidence="1">
    <location>
        <begin position="199"/>
        <end position="388"/>
    </location>
</feature>
<evidence type="ECO:0000313" key="3">
    <source>
        <dbReference type="EMBL" id="QQP55140.1"/>
    </source>
</evidence>
<evidence type="ECO:0000313" key="5">
    <source>
        <dbReference type="Proteomes" id="UP000595437"/>
    </source>
</evidence>
<dbReference type="PANTHER" id="PTHR10644">
    <property type="entry name" value="DNA REPAIR/RNA PROCESSING CPSF FAMILY"/>
    <property type="match status" value="1"/>
</dbReference>
<keyword evidence="5" id="KW-1185">Reference proteome</keyword>
<sequence>MTQFDKTNYLLCALGDGSLFYYVLSPQGCLSEKKKVTLGTQPAVLRKFKTLSTTNVFACSDRPTVIYSSTQKLVFSNVNLREVKHMCPLHGESYPDSLALATDNTVIFGTIDEIQKLHIRTVRLQETPRRLAYQEETQTFGVLTMRADIQDKDGLVPVRASASTLCQSSTLTSSVGTLCSNRQSSSSGSQDYGSEQDVFSLLIINQHTFEVIHSHQLMQQECGQSLLSCKLGDDPNPYYIVGTALVNPEEFEPKSGRILIFQWRENKLHQIAEKEIKGCCFSLQVFNKKLLTSINSTVRLWEWTPDKELRLECSFFNNMIALLTRTRGDFILVGDLIRSMTLLQYKTMEGSFEEISRDHLPNWMTAIEVLDDDTFLGAENASNIFVCVRD</sequence>
<reference evidence="5" key="1">
    <citation type="submission" date="2021-01" db="EMBL/GenBank/DDBJ databases">
        <title>Caligus Genome Assembly.</title>
        <authorList>
            <person name="Gallardo-Escarate C."/>
        </authorList>
    </citation>
    <scope>NUCLEOTIDE SEQUENCE [LARGE SCALE GENOMIC DNA]</scope>
</reference>
<feature type="non-terminal residue" evidence="4">
    <location>
        <position position="390"/>
    </location>
</feature>
<protein>
    <recommendedName>
        <fullName evidence="6">DNA damage-binding protein 1</fullName>
    </recommendedName>
</protein>
<dbReference type="GO" id="GO:0003676">
    <property type="term" value="F:nucleic acid binding"/>
    <property type="evidence" value="ECO:0007669"/>
    <property type="project" value="InterPro"/>
</dbReference>
<dbReference type="AlphaFoldDB" id="A0A7T8QU38"/>